<feature type="domain" description="RNase H type-1" evidence="1">
    <location>
        <begin position="65"/>
        <end position="125"/>
    </location>
</feature>
<organism evidence="2 3">
    <name type="scientific">Oryza meyeriana var. granulata</name>
    <dbReference type="NCBI Taxonomy" id="110450"/>
    <lineage>
        <taxon>Eukaryota</taxon>
        <taxon>Viridiplantae</taxon>
        <taxon>Streptophyta</taxon>
        <taxon>Embryophyta</taxon>
        <taxon>Tracheophyta</taxon>
        <taxon>Spermatophyta</taxon>
        <taxon>Magnoliopsida</taxon>
        <taxon>Liliopsida</taxon>
        <taxon>Poales</taxon>
        <taxon>Poaceae</taxon>
        <taxon>BOP clade</taxon>
        <taxon>Oryzoideae</taxon>
        <taxon>Oryzeae</taxon>
        <taxon>Oryzinae</taxon>
        <taxon>Oryza</taxon>
        <taxon>Oryza meyeriana</taxon>
    </lineage>
</organism>
<dbReference type="Proteomes" id="UP000479710">
    <property type="component" value="Unassembled WGS sequence"/>
</dbReference>
<dbReference type="CDD" id="cd06222">
    <property type="entry name" value="RNase_H_like"/>
    <property type="match status" value="1"/>
</dbReference>
<dbReference type="InterPro" id="IPR002156">
    <property type="entry name" value="RNaseH_domain"/>
</dbReference>
<accession>A0A6G1DMH7</accession>
<comment type="caution">
    <text evidence="2">The sequence shown here is derived from an EMBL/GenBank/DDBJ whole genome shotgun (WGS) entry which is preliminary data.</text>
</comment>
<evidence type="ECO:0000313" key="3">
    <source>
        <dbReference type="Proteomes" id="UP000479710"/>
    </source>
</evidence>
<dbReference type="PANTHER" id="PTHR47074">
    <property type="entry name" value="BNAC02G40300D PROTEIN"/>
    <property type="match status" value="1"/>
</dbReference>
<dbReference type="OrthoDB" id="653202at2759"/>
<reference evidence="2 3" key="1">
    <citation type="submission" date="2019-11" db="EMBL/GenBank/DDBJ databases">
        <title>Whole genome sequence of Oryza granulata.</title>
        <authorList>
            <person name="Li W."/>
        </authorList>
    </citation>
    <scope>NUCLEOTIDE SEQUENCE [LARGE SCALE GENOMIC DNA]</scope>
    <source>
        <strain evidence="3">cv. Menghai</strain>
        <tissue evidence="2">Leaf</tissue>
    </source>
</reference>
<dbReference type="SUPFAM" id="SSF53098">
    <property type="entry name" value="Ribonuclease H-like"/>
    <property type="match status" value="1"/>
</dbReference>
<evidence type="ECO:0000313" key="2">
    <source>
        <dbReference type="EMBL" id="KAF0913649.1"/>
    </source>
</evidence>
<dbReference type="InterPro" id="IPR012337">
    <property type="entry name" value="RNaseH-like_sf"/>
</dbReference>
<dbReference type="Pfam" id="PF13456">
    <property type="entry name" value="RVT_3"/>
    <property type="match status" value="1"/>
</dbReference>
<dbReference type="InterPro" id="IPR044730">
    <property type="entry name" value="RNase_H-like_dom_plant"/>
</dbReference>
<dbReference type="InterPro" id="IPR052929">
    <property type="entry name" value="RNase_H-like_EbsB-rel"/>
</dbReference>
<name>A0A6G1DMH7_9ORYZ</name>
<dbReference type="GO" id="GO:0003676">
    <property type="term" value="F:nucleic acid binding"/>
    <property type="evidence" value="ECO:0007669"/>
    <property type="project" value="InterPro"/>
</dbReference>
<dbReference type="AlphaFoldDB" id="A0A6G1DMH7"/>
<sequence>MKQWIFDFVNRSLNIQNTVLAVTFWHIWQARNDVKKNNTSEHPCRVAQTIVAWVPPPAGTFFISTDAAIFQSSRQMGLGVVIRDHNETCVFACNELVPGITTPEVAEAVAIRRALSLAWEEGFHNFGIA</sequence>
<dbReference type="GO" id="GO:0004523">
    <property type="term" value="F:RNA-DNA hybrid ribonuclease activity"/>
    <property type="evidence" value="ECO:0007669"/>
    <property type="project" value="InterPro"/>
</dbReference>
<dbReference type="PANTHER" id="PTHR47074:SF73">
    <property type="entry name" value="OS04G0448401 PROTEIN"/>
    <property type="match status" value="1"/>
</dbReference>
<evidence type="ECO:0000259" key="1">
    <source>
        <dbReference type="Pfam" id="PF13456"/>
    </source>
</evidence>
<keyword evidence="3" id="KW-1185">Reference proteome</keyword>
<gene>
    <name evidence="2" type="ORF">E2562_023753</name>
</gene>
<dbReference type="Gene3D" id="3.30.420.10">
    <property type="entry name" value="Ribonuclease H-like superfamily/Ribonuclease H"/>
    <property type="match status" value="1"/>
</dbReference>
<dbReference type="EMBL" id="SPHZ02000006">
    <property type="protein sequence ID" value="KAF0913649.1"/>
    <property type="molecule type" value="Genomic_DNA"/>
</dbReference>
<protein>
    <recommendedName>
        <fullName evidence="1">RNase H type-1 domain-containing protein</fullName>
    </recommendedName>
</protein>
<proteinExistence type="predicted"/>
<dbReference type="InterPro" id="IPR036397">
    <property type="entry name" value="RNaseH_sf"/>
</dbReference>